<name>A0A8H9N3I6_VIBVL</name>
<protein>
    <submittedName>
        <fullName evidence="1">Uncharacterized protein</fullName>
    </submittedName>
</protein>
<evidence type="ECO:0000313" key="1">
    <source>
        <dbReference type="EMBL" id="HAS8542104.1"/>
    </source>
</evidence>
<reference evidence="1" key="2">
    <citation type="submission" date="2019-01" db="EMBL/GenBank/DDBJ databases">
        <authorList>
            <consortium name="NCBI Pathogen Detection Project"/>
        </authorList>
    </citation>
    <scope>NUCLEOTIDE SEQUENCE</scope>
    <source>
        <strain evidence="1">BCW_3452</strain>
    </source>
</reference>
<organism evidence="1">
    <name type="scientific">Vibrio vulnificus</name>
    <dbReference type="NCBI Taxonomy" id="672"/>
    <lineage>
        <taxon>Bacteria</taxon>
        <taxon>Pseudomonadati</taxon>
        <taxon>Pseudomonadota</taxon>
        <taxon>Gammaproteobacteria</taxon>
        <taxon>Vibrionales</taxon>
        <taxon>Vibrionaceae</taxon>
        <taxon>Vibrio</taxon>
    </lineage>
</organism>
<gene>
    <name evidence="1" type="ORF">I7730_20145</name>
</gene>
<reference evidence="1" key="1">
    <citation type="journal article" date="2018" name="Genome Biol.">
        <title>SKESA: strategic k-mer extension for scrupulous assemblies.</title>
        <authorList>
            <person name="Souvorov A."/>
            <person name="Agarwala R."/>
            <person name="Lipman D.J."/>
        </authorList>
    </citation>
    <scope>NUCLEOTIDE SEQUENCE</scope>
    <source>
        <strain evidence="1">BCW_3452</strain>
    </source>
</reference>
<dbReference type="EMBL" id="DACRBY010000031">
    <property type="protein sequence ID" value="HAS8542104.1"/>
    <property type="molecule type" value="Genomic_DNA"/>
</dbReference>
<accession>A0A8H9N3I6</accession>
<dbReference type="Proteomes" id="UP000863257">
    <property type="component" value="Unassembled WGS sequence"/>
</dbReference>
<sequence length="66" mass="7899">MIRLSQEITHWVTVLITMLLPFKFDLASITAKQLDLHRFYLLNLSIIPIKQMRFIGIYFPWAEKSF</sequence>
<comment type="caution">
    <text evidence="1">The sequence shown here is derived from an EMBL/GenBank/DDBJ whole genome shotgun (WGS) entry which is preliminary data.</text>
</comment>
<proteinExistence type="predicted"/>
<dbReference type="AlphaFoldDB" id="A0A8H9N3I6"/>